<proteinExistence type="predicted"/>
<evidence type="ECO:0000313" key="4">
    <source>
        <dbReference type="Proteomes" id="UP000198779"/>
    </source>
</evidence>
<reference evidence="4" key="1">
    <citation type="submission" date="2016-10" db="EMBL/GenBank/DDBJ databases">
        <authorList>
            <person name="Varghese N."/>
            <person name="Submissions S."/>
        </authorList>
    </citation>
    <scope>NUCLEOTIDE SEQUENCE [LARGE SCALE GENOMIC DNA]</scope>
    <source>
        <strain evidence="4">BP1-148</strain>
    </source>
</reference>
<dbReference type="RefSeq" id="WP_091814209.1">
    <property type="nucleotide sequence ID" value="NZ_FNCQ01000001.1"/>
</dbReference>
<dbReference type="EMBL" id="FNCQ01000001">
    <property type="protein sequence ID" value="SDG15945.1"/>
    <property type="molecule type" value="Genomic_DNA"/>
</dbReference>
<dbReference type="Proteomes" id="UP000198779">
    <property type="component" value="Unassembled WGS sequence"/>
</dbReference>
<keyword evidence="4" id="KW-1185">Reference proteome</keyword>
<accession>A0A1G7RYU7</accession>
<keyword evidence="1" id="KW-0732">Signal</keyword>
<gene>
    <name evidence="3" type="ORF">SAMN04487901_101144</name>
</gene>
<dbReference type="STRING" id="645274.SAMN04487901_101144"/>
<feature type="signal peptide" evidence="1">
    <location>
        <begin position="1"/>
        <end position="22"/>
    </location>
</feature>
<dbReference type="PROSITE" id="PS51257">
    <property type="entry name" value="PROKAR_LIPOPROTEIN"/>
    <property type="match status" value="1"/>
</dbReference>
<evidence type="ECO:0000313" key="3">
    <source>
        <dbReference type="EMBL" id="SDG15945.1"/>
    </source>
</evidence>
<protein>
    <recommendedName>
        <fullName evidence="2">DUF4468 domain-containing protein</fullName>
    </recommendedName>
</protein>
<feature type="domain" description="DUF4468" evidence="2">
    <location>
        <begin position="63"/>
        <end position="146"/>
    </location>
</feature>
<dbReference type="Pfam" id="PF14730">
    <property type="entry name" value="DUF4468"/>
    <property type="match status" value="1"/>
</dbReference>
<dbReference type="AlphaFoldDB" id="A0A1G7RYU7"/>
<sequence length="250" mass="28058">MKKIFCWMLIAILACGAMSAQAQVMKAADLEKYAKEKYGDKWLDAAANLAKELTLDKNESLSYQQVIEAPGKTKAQLYVALNYWATATFKDKQAITLNDKDAGCIIISSSIDGIADHTGTLNRYVVSITPVIKIDIKEGRVRVTYTVQNYDILKAEAAGWIGGILDNSSNRTDRQNVYGDGKRLKGDNTDRRLYDEQWEIAKHYPFVEKDNKKRTCSKALVMTHAYSNAIMDKVEEAIKNGIVGNEDEDW</sequence>
<feature type="chain" id="PRO_5011460938" description="DUF4468 domain-containing protein" evidence="1">
    <location>
        <begin position="23"/>
        <end position="250"/>
    </location>
</feature>
<organism evidence="3 4">
    <name type="scientific">Prevotella communis</name>
    <dbReference type="NCBI Taxonomy" id="2913614"/>
    <lineage>
        <taxon>Bacteria</taxon>
        <taxon>Pseudomonadati</taxon>
        <taxon>Bacteroidota</taxon>
        <taxon>Bacteroidia</taxon>
        <taxon>Bacteroidales</taxon>
        <taxon>Prevotellaceae</taxon>
        <taxon>Prevotella</taxon>
    </lineage>
</organism>
<evidence type="ECO:0000256" key="1">
    <source>
        <dbReference type="SAM" id="SignalP"/>
    </source>
</evidence>
<dbReference type="Gene3D" id="3.30.530.80">
    <property type="match status" value="1"/>
</dbReference>
<name>A0A1G7RYU7_9BACT</name>
<evidence type="ECO:0000259" key="2">
    <source>
        <dbReference type="Pfam" id="PF14730"/>
    </source>
</evidence>
<dbReference type="InterPro" id="IPR027823">
    <property type="entry name" value="DUF4468"/>
</dbReference>